<keyword evidence="4 12" id="KW-1134">Transmembrane beta strand</keyword>
<evidence type="ECO:0000256" key="2">
    <source>
        <dbReference type="ARBA" id="ARBA00009810"/>
    </source>
</evidence>
<dbReference type="GO" id="GO:0015891">
    <property type="term" value="P:siderophore transport"/>
    <property type="evidence" value="ECO:0007669"/>
    <property type="project" value="InterPro"/>
</dbReference>
<protein>
    <submittedName>
        <fullName evidence="16">TonB-dependent siderophore receptor</fullName>
    </submittedName>
</protein>
<dbReference type="EMBL" id="QJUP01000029">
    <property type="protein sequence ID" value="TBU90658.1"/>
    <property type="molecule type" value="Genomic_DNA"/>
</dbReference>
<dbReference type="Pfam" id="PF07715">
    <property type="entry name" value="Plug"/>
    <property type="match status" value="1"/>
</dbReference>
<dbReference type="Gene3D" id="2.170.130.10">
    <property type="entry name" value="TonB-dependent receptor, plug domain"/>
    <property type="match status" value="1"/>
</dbReference>
<dbReference type="GO" id="GO:0015344">
    <property type="term" value="F:siderophore uptake transmembrane transporter activity"/>
    <property type="evidence" value="ECO:0007669"/>
    <property type="project" value="TreeGrafter"/>
</dbReference>
<dbReference type="SUPFAM" id="SSF56935">
    <property type="entry name" value="Porins"/>
    <property type="match status" value="1"/>
</dbReference>
<dbReference type="NCBIfam" id="TIGR01783">
    <property type="entry name" value="TonB-siderophor"/>
    <property type="match status" value="1"/>
</dbReference>
<evidence type="ECO:0000256" key="4">
    <source>
        <dbReference type="ARBA" id="ARBA00022452"/>
    </source>
</evidence>
<evidence type="ECO:0000259" key="15">
    <source>
        <dbReference type="SMART" id="SM00965"/>
    </source>
</evidence>
<evidence type="ECO:0000256" key="11">
    <source>
        <dbReference type="ARBA" id="ARBA00023237"/>
    </source>
</evidence>
<dbReference type="PANTHER" id="PTHR32552">
    <property type="entry name" value="FERRICHROME IRON RECEPTOR-RELATED"/>
    <property type="match status" value="1"/>
</dbReference>
<dbReference type="InterPro" id="IPR037066">
    <property type="entry name" value="Plug_dom_sf"/>
</dbReference>
<comment type="similarity">
    <text evidence="2 12 13">Belongs to the TonB-dependent receptor family.</text>
</comment>
<organism evidence="16 17">
    <name type="scientific">Stutzerimonas kirkiae</name>
    <dbReference type="NCBI Taxonomy" id="2211392"/>
    <lineage>
        <taxon>Bacteria</taxon>
        <taxon>Pseudomonadati</taxon>
        <taxon>Pseudomonadota</taxon>
        <taxon>Gammaproteobacteria</taxon>
        <taxon>Pseudomonadales</taxon>
        <taxon>Pseudomonadaceae</taxon>
        <taxon>Stutzerimonas</taxon>
    </lineage>
</organism>
<evidence type="ECO:0000256" key="9">
    <source>
        <dbReference type="ARBA" id="ARBA00023136"/>
    </source>
</evidence>
<evidence type="ECO:0000313" key="17">
    <source>
        <dbReference type="Proteomes" id="UP000292639"/>
    </source>
</evidence>
<name>A0A4Q9QYR8_9GAMM</name>
<dbReference type="InterPro" id="IPR010105">
    <property type="entry name" value="TonB_sidphr_rcpt"/>
</dbReference>
<dbReference type="Proteomes" id="UP000292639">
    <property type="component" value="Unassembled WGS sequence"/>
</dbReference>
<dbReference type="InterPro" id="IPR000531">
    <property type="entry name" value="Beta-barrel_TonB"/>
</dbReference>
<evidence type="ECO:0000256" key="10">
    <source>
        <dbReference type="ARBA" id="ARBA00023170"/>
    </source>
</evidence>
<dbReference type="PROSITE" id="PS52016">
    <property type="entry name" value="TONB_DEPENDENT_REC_3"/>
    <property type="match status" value="1"/>
</dbReference>
<keyword evidence="9 12" id="KW-0472">Membrane</keyword>
<keyword evidence="10 16" id="KW-0675">Receptor</keyword>
<evidence type="ECO:0000256" key="13">
    <source>
        <dbReference type="RuleBase" id="RU003357"/>
    </source>
</evidence>
<dbReference type="Gene3D" id="3.55.50.30">
    <property type="match status" value="1"/>
</dbReference>
<dbReference type="Gene3D" id="2.40.170.20">
    <property type="entry name" value="TonB-dependent receptor, beta-barrel domain"/>
    <property type="match status" value="1"/>
</dbReference>
<dbReference type="GO" id="GO:0038023">
    <property type="term" value="F:signaling receptor activity"/>
    <property type="evidence" value="ECO:0007669"/>
    <property type="project" value="InterPro"/>
</dbReference>
<evidence type="ECO:0000256" key="1">
    <source>
        <dbReference type="ARBA" id="ARBA00004571"/>
    </source>
</evidence>
<evidence type="ECO:0000256" key="6">
    <source>
        <dbReference type="ARBA" id="ARBA00022692"/>
    </source>
</evidence>
<evidence type="ECO:0000313" key="16">
    <source>
        <dbReference type="EMBL" id="TBU90658.1"/>
    </source>
</evidence>
<evidence type="ECO:0000256" key="8">
    <source>
        <dbReference type="ARBA" id="ARBA00023077"/>
    </source>
</evidence>
<reference evidence="16 17" key="1">
    <citation type="submission" date="2018-06" db="EMBL/GenBank/DDBJ databases">
        <title>Three novel Pseudomonas species isolated from symptomatic oak.</title>
        <authorList>
            <person name="Bueno-Gonzalez V."/>
            <person name="Brady C."/>
        </authorList>
    </citation>
    <scope>NUCLEOTIDE SEQUENCE [LARGE SCALE GENOMIC DNA]</scope>
    <source>
        <strain evidence="16 17">P17C</strain>
    </source>
</reference>
<dbReference type="CDD" id="cd01347">
    <property type="entry name" value="ligand_gated_channel"/>
    <property type="match status" value="1"/>
</dbReference>
<gene>
    <name evidence="16" type="ORF">DNJ96_16650</name>
</gene>
<keyword evidence="5" id="KW-0406">Ion transport</keyword>
<sequence length="836" mass="90026">MRLPAGETRSRIHQPRNNDMIRSGKGRARKPVNWPVLALSGVLAGVLPALAMHAEAAQGSEESLQRPFDIPAQPLSAALLAFTRQSGLDVVVDGVLEADLRSSAIKGSYSAEQALGLLLRDSGLGFRWVDGSSVLIMRLSVPSEALELGSIGISGTLLSAHDELPPEYAGGQVARGSRLGILGNVDIMDAPFNVTSYTAQIIADQQSSSLAGVLYNDPSVRFATSDGLNAENFTIRGFDLVSTDVSLNGMYGLLPGAHVPTEFIERVEVFKGPAAMLFGISPFGAVGGAINIVPKRAGEEPLARLTSSYESDARLGLALDLGRRFGAEQRLGVRINAAWADGETGVEDQEKLRRFFSLGMDYRGDNWKLELDAYSTDQNQYNGSSLHVGFATLGRVIKAPDADTNALRGIYVDQDSEGVIVRGEYALGEQWTAYAALGKARYRYSGYLNGTRVVVLDDSGNARGQTYHQAGDYERSTAETGLQGRFATGSVGHQVVLSVSGLSWETGLADVSRSTSASYITNIYHPIYPLFPGDVGRVNRTAENTFTSLSLADTLSFIDDRLLLTLGARSQRVRNKSWNSRTLVQSADYDEARLTPVLGLVVKPWGPSISLYANYIEGLSAGQYVGDTYANAGDTLEPYQTKQVEAGVKWDAGHFANTLSLYQITKPSAISVYTAGVTLPELKGDGEQRNRGLEWNVFGQLTPQVRLLGGIAYLQGKLVSTAGGNNDGNDAPAVPRWTGNLGAEWDIPWLAGLTLDARVTYTDSQYLDPANDLELPSWKRFDAGARYTTRIAGKAVVFRGSVLNLADSNYWSGRFNDGIATMGAPRTVKLSASVDF</sequence>
<keyword evidence="8 13" id="KW-0798">TonB box</keyword>
<dbReference type="Pfam" id="PF00593">
    <property type="entry name" value="TonB_dep_Rec_b-barrel"/>
    <property type="match status" value="1"/>
</dbReference>
<dbReference type="SMART" id="SM00965">
    <property type="entry name" value="STN"/>
    <property type="match status" value="1"/>
</dbReference>
<keyword evidence="6 12" id="KW-0812">Transmembrane</keyword>
<keyword evidence="11 12" id="KW-0998">Cell outer membrane</keyword>
<keyword evidence="5" id="KW-0410">Iron transport</keyword>
<keyword evidence="3 12" id="KW-0813">Transport</keyword>
<dbReference type="OrthoDB" id="8732650at2"/>
<dbReference type="InterPro" id="IPR036942">
    <property type="entry name" value="Beta-barrel_TonB_sf"/>
</dbReference>
<accession>A0A4Q9QYR8</accession>
<dbReference type="AlphaFoldDB" id="A0A4Q9QYR8"/>
<evidence type="ECO:0000256" key="3">
    <source>
        <dbReference type="ARBA" id="ARBA00022448"/>
    </source>
</evidence>
<comment type="subcellular location">
    <subcellularLocation>
        <location evidence="1 12">Cell outer membrane</location>
        <topology evidence="1 12">Multi-pass membrane protein</topology>
    </subcellularLocation>
</comment>
<dbReference type="GO" id="GO:0009279">
    <property type="term" value="C:cell outer membrane"/>
    <property type="evidence" value="ECO:0007669"/>
    <property type="project" value="UniProtKB-SubCell"/>
</dbReference>
<feature type="domain" description="Secretin/TonB short N-terminal" evidence="15">
    <location>
        <begin position="88"/>
        <end position="139"/>
    </location>
</feature>
<evidence type="ECO:0000256" key="5">
    <source>
        <dbReference type="ARBA" id="ARBA00022496"/>
    </source>
</evidence>
<proteinExistence type="inferred from homology"/>
<dbReference type="PANTHER" id="PTHR32552:SF82">
    <property type="entry name" value="FCUA PROTEIN"/>
    <property type="match status" value="1"/>
</dbReference>
<keyword evidence="7" id="KW-0408">Iron</keyword>
<evidence type="ECO:0000256" key="12">
    <source>
        <dbReference type="PROSITE-ProRule" id="PRU01360"/>
    </source>
</evidence>
<dbReference type="InterPro" id="IPR039426">
    <property type="entry name" value="TonB-dep_rcpt-like"/>
</dbReference>
<dbReference type="InterPro" id="IPR012910">
    <property type="entry name" value="Plug_dom"/>
</dbReference>
<evidence type="ECO:0000256" key="14">
    <source>
        <dbReference type="SAM" id="MobiDB-lite"/>
    </source>
</evidence>
<keyword evidence="17" id="KW-1185">Reference proteome</keyword>
<evidence type="ECO:0000256" key="7">
    <source>
        <dbReference type="ARBA" id="ARBA00023004"/>
    </source>
</evidence>
<dbReference type="InterPro" id="IPR011662">
    <property type="entry name" value="Secretin/TonB_short_N"/>
</dbReference>
<feature type="region of interest" description="Disordered" evidence="14">
    <location>
        <begin position="1"/>
        <end position="27"/>
    </location>
</feature>
<comment type="caution">
    <text evidence="16">The sequence shown here is derived from an EMBL/GenBank/DDBJ whole genome shotgun (WGS) entry which is preliminary data.</text>
</comment>